<evidence type="ECO:0000259" key="1">
    <source>
        <dbReference type="Pfam" id="PF08818"/>
    </source>
</evidence>
<organism evidence="2 3">
    <name type="scientific">Candidatus Kaiserbacteria bacterium CG10_big_fil_rev_8_21_14_0_10_45_20</name>
    <dbReference type="NCBI Taxonomy" id="1974607"/>
    <lineage>
        <taxon>Bacteria</taxon>
        <taxon>Candidatus Kaiseribacteriota</taxon>
    </lineage>
</organism>
<name>A0A2H0UG06_9BACT</name>
<evidence type="ECO:0000313" key="3">
    <source>
        <dbReference type="Proteomes" id="UP000229315"/>
    </source>
</evidence>
<accession>A0A2H0UG06</accession>
<protein>
    <recommendedName>
        <fullName evidence="1">YdhG-like domain-containing protein</fullName>
    </recommendedName>
</protein>
<feature type="domain" description="YdhG-like" evidence="1">
    <location>
        <begin position="28"/>
        <end position="131"/>
    </location>
</feature>
<dbReference type="InterPro" id="IPR014922">
    <property type="entry name" value="YdhG-like"/>
</dbReference>
<dbReference type="SUPFAM" id="SSF159888">
    <property type="entry name" value="YdhG-like"/>
    <property type="match status" value="1"/>
</dbReference>
<proteinExistence type="predicted"/>
<dbReference type="EMBL" id="PFBH01000006">
    <property type="protein sequence ID" value="PIR85327.1"/>
    <property type="molecule type" value="Genomic_DNA"/>
</dbReference>
<sequence length="141" mass="16118">MVDAKLKTKKNKNSVKDFIANVSDEQKKKDAEVLLRLFTESTGERGVMWGDSIIGFGTYHYVYNSGREGDWLMVGFSPRKQNLSIYCMSGFKDYASLFKKLGPHKTSVSCLYIKRLSDIHIPTLKTLIKKSYTATKKQYSK</sequence>
<comment type="caution">
    <text evidence="2">The sequence shown here is derived from an EMBL/GenBank/DDBJ whole genome shotgun (WGS) entry which is preliminary data.</text>
</comment>
<reference evidence="3" key="1">
    <citation type="submission" date="2017-09" db="EMBL/GenBank/DDBJ databases">
        <title>Depth-based differentiation of microbial function through sediment-hosted aquifers and enrichment of novel symbionts in the deep terrestrial subsurface.</title>
        <authorList>
            <person name="Probst A.J."/>
            <person name="Ladd B."/>
            <person name="Jarett J.K."/>
            <person name="Geller-Mcgrath D.E."/>
            <person name="Sieber C.M.K."/>
            <person name="Emerson J.B."/>
            <person name="Anantharaman K."/>
            <person name="Thomas B.C."/>
            <person name="Malmstrom R."/>
            <person name="Stieglmeier M."/>
            <person name="Klingl A."/>
            <person name="Woyke T."/>
            <person name="Ryan C.M."/>
            <person name="Banfield J.F."/>
        </authorList>
    </citation>
    <scope>NUCLEOTIDE SEQUENCE [LARGE SCALE GENOMIC DNA]</scope>
</reference>
<gene>
    <name evidence="2" type="ORF">COU15_01165</name>
</gene>
<dbReference type="Pfam" id="PF08818">
    <property type="entry name" value="DUF1801"/>
    <property type="match status" value="1"/>
</dbReference>
<dbReference type="AlphaFoldDB" id="A0A2H0UG06"/>
<evidence type="ECO:0000313" key="2">
    <source>
        <dbReference type="EMBL" id="PIR85327.1"/>
    </source>
</evidence>
<dbReference type="Proteomes" id="UP000229315">
    <property type="component" value="Unassembled WGS sequence"/>
</dbReference>